<dbReference type="Proteomes" id="UP000014760">
    <property type="component" value="Unassembled WGS sequence"/>
</dbReference>
<evidence type="ECO:0000256" key="7">
    <source>
        <dbReference type="ARBA" id="ARBA00023157"/>
    </source>
</evidence>
<dbReference type="InterPro" id="IPR000405">
    <property type="entry name" value="Galanin_rcpt"/>
</dbReference>
<feature type="transmembrane region" description="Helical" evidence="12">
    <location>
        <begin position="195"/>
        <end position="223"/>
    </location>
</feature>
<dbReference type="CDD" id="cd15096">
    <property type="entry name" value="7tmA_AstA_R_insect"/>
    <property type="match status" value="1"/>
</dbReference>
<feature type="transmembrane region" description="Helical" evidence="12">
    <location>
        <begin position="281"/>
        <end position="303"/>
    </location>
</feature>
<dbReference type="SMART" id="SM01381">
    <property type="entry name" value="7TM_GPCR_Srsx"/>
    <property type="match status" value="1"/>
</dbReference>
<reference evidence="14 16" key="2">
    <citation type="journal article" date="2013" name="Nature">
        <title>Insights into bilaterian evolution from three spiralian genomes.</title>
        <authorList>
            <person name="Simakov O."/>
            <person name="Marletaz F."/>
            <person name="Cho S.J."/>
            <person name="Edsinger-Gonzales E."/>
            <person name="Havlak P."/>
            <person name="Hellsten U."/>
            <person name="Kuo D.H."/>
            <person name="Larsson T."/>
            <person name="Lv J."/>
            <person name="Arendt D."/>
            <person name="Savage R."/>
            <person name="Osoegawa K."/>
            <person name="de Jong P."/>
            <person name="Grimwood J."/>
            <person name="Chapman J.A."/>
            <person name="Shapiro H."/>
            <person name="Aerts A."/>
            <person name="Otillar R.P."/>
            <person name="Terry A.Y."/>
            <person name="Boore J.L."/>
            <person name="Grigoriev I.V."/>
            <person name="Lindberg D.R."/>
            <person name="Seaver E.C."/>
            <person name="Weisblat D.A."/>
            <person name="Putnam N.H."/>
            <person name="Rokhsar D.S."/>
        </authorList>
    </citation>
    <scope>NUCLEOTIDE SEQUENCE</scope>
    <source>
        <strain evidence="14 16">I ESC-2004</strain>
    </source>
</reference>
<keyword evidence="7" id="KW-1015">Disulfide bond</keyword>
<evidence type="ECO:0000259" key="13">
    <source>
        <dbReference type="PROSITE" id="PS50262"/>
    </source>
</evidence>
<evidence type="ECO:0000256" key="12">
    <source>
        <dbReference type="SAM" id="Phobius"/>
    </source>
</evidence>
<keyword evidence="6 12" id="KW-0472">Membrane</keyword>
<dbReference type="InterPro" id="IPR000276">
    <property type="entry name" value="GPCR_Rhodpsn"/>
</dbReference>
<proteinExistence type="predicted"/>
<organism evidence="14">
    <name type="scientific">Capitella teleta</name>
    <name type="common">Polychaete worm</name>
    <dbReference type="NCBI Taxonomy" id="283909"/>
    <lineage>
        <taxon>Eukaryota</taxon>
        <taxon>Metazoa</taxon>
        <taxon>Spiralia</taxon>
        <taxon>Lophotrochozoa</taxon>
        <taxon>Annelida</taxon>
        <taxon>Polychaeta</taxon>
        <taxon>Sedentaria</taxon>
        <taxon>Scolecida</taxon>
        <taxon>Capitellidae</taxon>
        <taxon>Capitella</taxon>
    </lineage>
</organism>
<dbReference type="SUPFAM" id="SSF81321">
    <property type="entry name" value="Family A G protein-coupled receptor-like"/>
    <property type="match status" value="1"/>
</dbReference>
<dbReference type="GO" id="GO:0005886">
    <property type="term" value="C:plasma membrane"/>
    <property type="evidence" value="ECO:0007669"/>
    <property type="project" value="UniProtKB-SubCell"/>
</dbReference>
<keyword evidence="5" id="KW-0297">G-protein coupled receptor</keyword>
<evidence type="ECO:0000256" key="2">
    <source>
        <dbReference type="ARBA" id="ARBA00022475"/>
    </source>
</evidence>
<evidence type="ECO:0000256" key="3">
    <source>
        <dbReference type="ARBA" id="ARBA00022692"/>
    </source>
</evidence>
<dbReference type="Gene3D" id="1.20.1070.10">
    <property type="entry name" value="Rhodopsin 7-helix transmembrane proteins"/>
    <property type="match status" value="1"/>
</dbReference>
<dbReference type="PANTHER" id="PTHR45695">
    <property type="entry name" value="LEUCOKININ RECEPTOR-RELATED"/>
    <property type="match status" value="1"/>
</dbReference>
<dbReference type="EMBL" id="AMQN01012679">
    <property type="status" value="NOT_ANNOTATED_CDS"/>
    <property type="molecule type" value="Genomic_DNA"/>
</dbReference>
<keyword evidence="10" id="KW-0807">Transducer</keyword>
<evidence type="ECO:0000256" key="10">
    <source>
        <dbReference type="ARBA" id="ARBA00023224"/>
    </source>
</evidence>
<evidence type="ECO:0000256" key="1">
    <source>
        <dbReference type="ARBA" id="ARBA00004651"/>
    </source>
</evidence>
<dbReference type="HOGENOM" id="CLU_009579_6_4_1"/>
<feature type="region of interest" description="Disordered" evidence="11">
    <location>
        <begin position="1"/>
        <end position="20"/>
    </location>
</feature>
<gene>
    <name evidence="14" type="ORF">CAPTEDRAFT_113004</name>
</gene>
<evidence type="ECO:0000256" key="9">
    <source>
        <dbReference type="ARBA" id="ARBA00023180"/>
    </source>
</evidence>
<evidence type="ECO:0000256" key="8">
    <source>
        <dbReference type="ARBA" id="ARBA00023170"/>
    </source>
</evidence>
<keyword evidence="8" id="KW-0675">Receptor</keyword>
<evidence type="ECO:0000313" key="14">
    <source>
        <dbReference type="EMBL" id="ELT93650.1"/>
    </source>
</evidence>
<dbReference type="OrthoDB" id="2132067at2759"/>
<evidence type="ECO:0000256" key="6">
    <source>
        <dbReference type="ARBA" id="ARBA00023136"/>
    </source>
</evidence>
<feature type="compositionally biased region" description="Polar residues" evidence="11">
    <location>
        <begin position="9"/>
        <end position="19"/>
    </location>
</feature>
<dbReference type="AlphaFoldDB" id="R7TRJ4"/>
<feature type="transmembrane region" description="Helical" evidence="12">
    <location>
        <begin position="249"/>
        <end position="275"/>
    </location>
</feature>
<dbReference type="PANTHER" id="PTHR45695:SF23">
    <property type="entry name" value="GALANIN-LIKE G-PROTEIN COUPLED RECEPTOR NPR-9"/>
    <property type="match status" value="1"/>
</dbReference>
<dbReference type="EMBL" id="KB309680">
    <property type="protein sequence ID" value="ELT93650.1"/>
    <property type="molecule type" value="Genomic_DNA"/>
</dbReference>
<dbReference type="Pfam" id="PF00001">
    <property type="entry name" value="7tm_1"/>
    <property type="match status" value="1"/>
</dbReference>
<sequence length="370" mass="41382">MAVERTTEFPLNTTEGINHSQEDEGGVFGFAMYSVTVPLLFGIITLIGVIGNSLVIYVILSRKRMHSVTNILLLNLAVADLSFVMVIPPFTAYQFAKSQWPFGDAVCKLMHYLVNVTAYVTVYTLVLISAIRYMTIVHHTATAQLRTKRKVILMIIGIWSLMLLLNSPVMVVYSSQSVSATVSDCNHNSLSAARYLFTTFFTFAYLIPLLIIGVLSVCILYYIQSQKVSLVDKNRRTKSFKKKRRASRLIILVVVIFAILWLPIHIHLLLAFYGHLPSSKFYHAVSVLFNCAAYANSCVNPFIYNHASREFRQAFREVICCIPGGRLQGPRLSLSTGTTKLTLSPLDAANKSPESEPLQNVKNADEDKSL</sequence>
<keyword evidence="3 12" id="KW-0812">Transmembrane</keyword>
<comment type="subcellular location">
    <subcellularLocation>
        <location evidence="1">Cell membrane</location>
        <topology evidence="1">Multi-pass membrane protein</topology>
    </subcellularLocation>
</comment>
<evidence type="ECO:0000313" key="15">
    <source>
        <dbReference type="EnsemblMetazoa" id="CapteP113004"/>
    </source>
</evidence>
<reference evidence="16" key="1">
    <citation type="submission" date="2012-12" db="EMBL/GenBank/DDBJ databases">
        <authorList>
            <person name="Hellsten U."/>
            <person name="Grimwood J."/>
            <person name="Chapman J.A."/>
            <person name="Shapiro H."/>
            <person name="Aerts A."/>
            <person name="Otillar R.P."/>
            <person name="Terry A.Y."/>
            <person name="Boore J.L."/>
            <person name="Simakov O."/>
            <person name="Marletaz F."/>
            <person name="Cho S.-J."/>
            <person name="Edsinger-Gonzales E."/>
            <person name="Havlak P."/>
            <person name="Kuo D.-H."/>
            <person name="Larsson T."/>
            <person name="Lv J."/>
            <person name="Arendt D."/>
            <person name="Savage R."/>
            <person name="Osoegawa K."/>
            <person name="de Jong P."/>
            <person name="Lindberg D.R."/>
            <person name="Seaver E.C."/>
            <person name="Weisblat D.A."/>
            <person name="Putnam N.H."/>
            <person name="Grigoriev I.V."/>
            <person name="Rokhsar D.S."/>
        </authorList>
    </citation>
    <scope>NUCLEOTIDE SEQUENCE</scope>
    <source>
        <strain evidence="16">I ESC-2004</strain>
    </source>
</reference>
<dbReference type="PRINTS" id="PR00237">
    <property type="entry name" value="GPCRRHODOPSN"/>
</dbReference>
<reference evidence="15" key="3">
    <citation type="submission" date="2015-06" db="UniProtKB">
        <authorList>
            <consortium name="EnsemblMetazoa"/>
        </authorList>
    </citation>
    <scope>IDENTIFICATION</scope>
</reference>
<accession>R7TRJ4</accession>
<feature type="transmembrane region" description="Helical" evidence="12">
    <location>
        <begin position="151"/>
        <end position="175"/>
    </location>
</feature>
<feature type="transmembrane region" description="Helical" evidence="12">
    <location>
        <begin position="112"/>
        <end position="131"/>
    </location>
</feature>
<keyword evidence="16" id="KW-1185">Reference proteome</keyword>
<dbReference type="PROSITE" id="PS50262">
    <property type="entry name" value="G_PROTEIN_RECEP_F1_2"/>
    <property type="match status" value="1"/>
</dbReference>
<dbReference type="GO" id="GO:0004930">
    <property type="term" value="F:G protein-coupled receptor activity"/>
    <property type="evidence" value="ECO:0007669"/>
    <property type="project" value="UniProtKB-KW"/>
</dbReference>
<dbReference type="InterPro" id="IPR017452">
    <property type="entry name" value="GPCR_Rhodpsn_7TM"/>
</dbReference>
<feature type="region of interest" description="Disordered" evidence="11">
    <location>
        <begin position="344"/>
        <end position="370"/>
    </location>
</feature>
<name>R7TRJ4_CAPTE</name>
<evidence type="ECO:0000256" key="11">
    <source>
        <dbReference type="SAM" id="MobiDB-lite"/>
    </source>
</evidence>
<feature type="domain" description="G-protein coupled receptors family 1 profile" evidence="13">
    <location>
        <begin position="51"/>
        <end position="304"/>
    </location>
</feature>
<keyword evidence="2" id="KW-1003">Cell membrane</keyword>
<dbReference type="OMA" id="WHYVEWI"/>
<evidence type="ECO:0000256" key="4">
    <source>
        <dbReference type="ARBA" id="ARBA00022989"/>
    </source>
</evidence>
<keyword evidence="4 12" id="KW-1133">Transmembrane helix</keyword>
<evidence type="ECO:0000313" key="16">
    <source>
        <dbReference type="Proteomes" id="UP000014760"/>
    </source>
</evidence>
<feature type="transmembrane region" description="Helical" evidence="12">
    <location>
        <begin position="72"/>
        <end position="92"/>
    </location>
</feature>
<dbReference type="EnsemblMetazoa" id="CapteT113004">
    <property type="protein sequence ID" value="CapteP113004"/>
    <property type="gene ID" value="CapteG113004"/>
</dbReference>
<keyword evidence="9" id="KW-0325">Glycoprotein</keyword>
<dbReference type="STRING" id="283909.R7TRJ4"/>
<protein>
    <recommendedName>
        <fullName evidence="13">G-protein coupled receptors family 1 profile domain-containing protein</fullName>
    </recommendedName>
</protein>
<evidence type="ECO:0000256" key="5">
    <source>
        <dbReference type="ARBA" id="ARBA00023040"/>
    </source>
</evidence>
<feature type="transmembrane region" description="Helical" evidence="12">
    <location>
        <begin position="39"/>
        <end position="60"/>
    </location>
</feature>
<dbReference type="PRINTS" id="PR00663">
    <property type="entry name" value="GALANINR"/>
</dbReference>